<comment type="catalytic activity">
    <reaction evidence="13">
        <text>L-cysteine(in) + ATP + H2O = L-cysteine(out) + ADP + phosphate + H(+)</text>
        <dbReference type="Rhea" id="RHEA:29783"/>
        <dbReference type="ChEBI" id="CHEBI:15377"/>
        <dbReference type="ChEBI" id="CHEBI:15378"/>
        <dbReference type="ChEBI" id="CHEBI:30616"/>
        <dbReference type="ChEBI" id="CHEBI:35235"/>
        <dbReference type="ChEBI" id="CHEBI:43474"/>
        <dbReference type="ChEBI" id="CHEBI:456216"/>
    </reaction>
    <physiologicalReaction direction="left-to-right" evidence="13">
        <dbReference type="Rhea" id="RHEA:29784"/>
    </physiologicalReaction>
</comment>
<keyword evidence="21" id="KW-1185">Reference proteome</keyword>
<evidence type="ECO:0000256" key="8">
    <source>
        <dbReference type="ARBA" id="ARBA00022967"/>
    </source>
</evidence>
<dbReference type="GO" id="GO:0034040">
    <property type="term" value="F:ATPase-coupled lipid transmembrane transporter activity"/>
    <property type="evidence" value="ECO:0007669"/>
    <property type="project" value="TreeGrafter"/>
</dbReference>
<dbReference type="OrthoDB" id="9802264at2"/>
<protein>
    <recommendedName>
        <fullName evidence="16">Glutathione/L-cysteine transport system ATP-binding/permease protein CydC</fullName>
    </recommendedName>
</protein>
<dbReference type="Pfam" id="PF00664">
    <property type="entry name" value="ABC_membrane"/>
    <property type="match status" value="1"/>
</dbReference>
<evidence type="ECO:0000256" key="12">
    <source>
        <dbReference type="ARBA" id="ARBA00050301"/>
    </source>
</evidence>
<dbReference type="GO" id="GO:0006865">
    <property type="term" value="P:amino acid transport"/>
    <property type="evidence" value="ECO:0007669"/>
    <property type="project" value="UniProtKB-KW"/>
</dbReference>
<keyword evidence="6" id="KW-0547">Nucleotide-binding</keyword>
<dbReference type="SMART" id="SM00382">
    <property type="entry name" value="AAA"/>
    <property type="match status" value="1"/>
</dbReference>
<dbReference type="NCBIfam" id="NF008364">
    <property type="entry name" value="PRK11160.1"/>
    <property type="match status" value="1"/>
</dbReference>
<keyword evidence="3" id="KW-1003">Cell membrane</keyword>
<comment type="catalytic activity">
    <reaction evidence="12">
        <text>glutathione(in) + ATP + H2O = glutathione(out) + ADP + phosphate + H(+)</text>
        <dbReference type="Rhea" id="RHEA:29787"/>
        <dbReference type="ChEBI" id="CHEBI:15377"/>
        <dbReference type="ChEBI" id="CHEBI:15378"/>
        <dbReference type="ChEBI" id="CHEBI:30616"/>
        <dbReference type="ChEBI" id="CHEBI:43474"/>
        <dbReference type="ChEBI" id="CHEBI:57925"/>
        <dbReference type="ChEBI" id="CHEBI:456216"/>
    </reaction>
    <physiologicalReaction direction="left-to-right" evidence="12">
        <dbReference type="Rhea" id="RHEA:29788"/>
    </physiologicalReaction>
</comment>
<evidence type="ECO:0000259" key="19">
    <source>
        <dbReference type="PROSITE" id="PS50929"/>
    </source>
</evidence>
<dbReference type="GO" id="GO:0005886">
    <property type="term" value="C:plasma membrane"/>
    <property type="evidence" value="ECO:0007669"/>
    <property type="project" value="UniProtKB-SubCell"/>
</dbReference>
<evidence type="ECO:0000256" key="4">
    <source>
        <dbReference type="ARBA" id="ARBA00022519"/>
    </source>
</evidence>
<comment type="caution">
    <text evidence="20">The sequence shown here is derived from an EMBL/GenBank/DDBJ whole genome shotgun (WGS) entry which is preliminary data.</text>
</comment>
<dbReference type="GO" id="GO:0045454">
    <property type="term" value="P:cell redox homeostasis"/>
    <property type="evidence" value="ECO:0007669"/>
    <property type="project" value="InterPro"/>
</dbReference>
<feature type="transmembrane region" description="Helical" evidence="17">
    <location>
        <begin position="15"/>
        <end position="35"/>
    </location>
</feature>
<evidence type="ECO:0000256" key="10">
    <source>
        <dbReference type="ARBA" id="ARBA00022989"/>
    </source>
</evidence>
<evidence type="ECO:0000259" key="18">
    <source>
        <dbReference type="PROSITE" id="PS50893"/>
    </source>
</evidence>
<dbReference type="GO" id="GO:0016887">
    <property type="term" value="F:ATP hydrolysis activity"/>
    <property type="evidence" value="ECO:0007669"/>
    <property type="project" value="InterPro"/>
</dbReference>
<dbReference type="FunFam" id="3.40.50.300:FF:000854">
    <property type="entry name" value="Multidrug ABC transporter ATP-binding protein"/>
    <property type="match status" value="1"/>
</dbReference>
<evidence type="ECO:0000256" key="17">
    <source>
        <dbReference type="SAM" id="Phobius"/>
    </source>
</evidence>
<dbReference type="InterPro" id="IPR017871">
    <property type="entry name" value="ABC_transporter-like_CS"/>
</dbReference>
<keyword evidence="4" id="KW-0997">Cell inner membrane</keyword>
<evidence type="ECO:0000256" key="6">
    <source>
        <dbReference type="ARBA" id="ARBA00022741"/>
    </source>
</evidence>
<comment type="subunit">
    <text evidence="15">Forms a heterodimer with CydD.</text>
</comment>
<dbReference type="PROSITE" id="PS00211">
    <property type="entry name" value="ABC_TRANSPORTER_1"/>
    <property type="match status" value="1"/>
</dbReference>
<dbReference type="EMBL" id="RAHH01000003">
    <property type="protein sequence ID" value="RJT46849.1"/>
    <property type="molecule type" value="Genomic_DNA"/>
</dbReference>
<dbReference type="PANTHER" id="PTHR24221">
    <property type="entry name" value="ATP-BINDING CASSETTE SUB-FAMILY B"/>
    <property type="match status" value="1"/>
</dbReference>
<dbReference type="Proteomes" id="UP000284908">
    <property type="component" value="Unassembled WGS sequence"/>
</dbReference>
<dbReference type="CDD" id="cd18585">
    <property type="entry name" value="ABC_6TM_CydC"/>
    <property type="match status" value="1"/>
</dbReference>
<dbReference type="GO" id="GO:0034775">
    <property type="term" value="P:glutathione transmembrane transport"/>
    <property type="evidence" value="ECO:0007669"/>
    <property type="project" value="InterPro"/>
</dbReference>
<evidence type="ECO:0000256" key="9">
    <source>
        <dbReference type="ARBA" id="ARBA00022970"/>
    </source>
</evidence>
<evidence type="ECO:0000313" key="21">
    <source>
        <dbReference type="Proteomes" id="UP000284908"/>
    </source>
</evidence>
<organism evidence="20 21">
    <name type="scientific">Rahnella woolbedingensis</name>
    <dbReference type="NCBI Taxonomy" id="1510574"/>
    <lineage>
        <taxon>Bacteria</taxon>
        <taxon>Pseudomonadati</taxon>
        <taxon>Pseudomonadota</taxon>
        <taxon>Gammaproteobacteria</taxon>
        <taxon>Enterobacterales</taxon>
        <taxon>Yersiniaceae</taxon>
        <taxon>Rahnella</taxon>
    </lineage>
</organism>
<keyword evidence="10 17" id="KW-1133">Transmembrane helix</keyword>
<dbReference type="InterPro" id="IPR011527">
    <property type="entry name" value="ABC1_TM_dom"/>
</dbReference>
<dbReference type="InterPro" id="IPR036640">
    <property type="entry name" value="ABC1_TM_sf"/>
</dbReference>
<proteinExistence type="inferred from homology"/>
<dbReference type="SUPFAM" id="SSF52540">
    <property type="entry name" value="P-loop containing nucleoside triphosphate hydrolases"/>
    <property type="match status" value="1"/>
</dbReference>
<feature type="transmembrane region" description="Helical" evidence="17">
    <location>
        <begin position="162"/>
        <end position="182"/>
    </location>
</feature>
<dbReference type="NCBIfam" id="TIGR02868">
    <property type="entry name" value="CydC"/>
    <property type="match status" value="1"/>
</dbReference>
<keyword evidence="11 17" id="KW-0472">Membrane</keyword>
<evidence type="ECO:0000256" key="3">
    <source>
        <dbReference type="ARBA" id="ARBA00022475"/>
    </source>
</evidence>
<name>A0A419NE00_9GAMM</name>
<evidence type="ECO:0000256" key="7">
    <source>
        <dbReference type="ARBA" id="ARBA00022840"/>
    </source>
</evidence>
<evidence type="ECO:0000256" key="11">
    <source>
        <dbReference type="ARBA" id="ARBA00023136"/>
    </source>
</evidence>
<dbReference type="FunFam" id="1.20.1560.10:FF:000060">
    <property type="entry name" value="Cysteine/glutathione ABC transporter ATP-binding protein/permease CydC"/>
    <property type="match status" value="1"/>
</dbReference>
<dbReference type="Gene3D" id="1.20.1560.10">
    <property type="entry name" value="ABC transporter type 1, transmembrane domain"/>
    <property type="match status" value="1"/>
</dbReference>
<evidence type="ECO:0000313" key="20">
    <source>
        <dbReference type="EMBL" id="RJT46849.1"/>
    </source>
</evidence>
<keyword evidence="5 17" id="KW-0812">Transmembrane</keyword>
<dbReference type="PROSITE" id="PS50929">
    <property type="entry name" value="ABC_TM1F"/>
    <property type="match status" value="1"/>
</dbReference>
<dbReference type="GO" id="GO:0140359">
    <property type="term" value="F:ABC-type transporter activity"/>
    <property type="evidence" value="ECO:0007669"/>
    <property type="project" value="InterPro"/>
</dbReference>
<dbReference type="InterPro" id="IPR003593">
    <property type="entry name" value="AAA+_ATPase"/>
</dbReference>
<dbReference type="PROSITE" id="PS50893">
    <property type="entry name" value="ABC_TRANSPORTER_2"/>
    <property type="match status" value="1"/>
</dbReference>
<feature type="domain" description="ABC transporter" evidence="18">
    <location>
        <begin position="339"/>
        <end position="572"/>
    </location>
</feature>
<evidence type="ECO:0000256" key="14">
    <source>
        <dbReference type="ARBA" id="ARBA00061534"/>
    </source>
</evidence>
<evidence type="ECO:0000256" key="15">
    <source>
        <dbReference type="ARBA" id="ARBA00063833"/>
    </source>
</evidence>
<keyword evidence="8" id="KW-1278">Translocase</keyword>
<dbReference type="Pfam" id="PF00005">
    <property type="entry name" value="ABC_tran"/>
    <property type="match status" value="1"/>
</dbReference>
<dbReference type="InterPro" id="IPR003439">
    <property type="entry name" value="ABC_transporter-like_ATP-bd"/>
</dbReference>
<keyword evidence="7 20" id="KW-0067">ATP-binding</keyword>
<dbReference type="Gene3D" id="3.40.50.300">
    <property type="entry name" value="P-loop containing nucleotide triphosphate hydrolases"/>
    <property type="match status" value="1"/>
</dbReference>
<evidence type="ECO:0000256" key="16">
    <source>
        <dbReference type="ARBA" id="ARBA00071411"/>
    </source>
</evidence>
<evidence type="ECO:0000256" key="2">
    <source>
        <dbReference type="ARBA" id="ARBA00022448"/>
    </source>
</evidence>
<feature type="transmembrane region" description="Helical" evidence="17">
    <location>
        <begin position="41"/>
        <end position="61"/>
    </location>
</feature>
<feature type="transmembrane region" description="Helical" evidence="17">
    <location>
        <begin position="273"/>
        <end position="294"/>
    </location>
</feature>
<dbReference type="SUPFAM" id="SSF90123">
    <property type="entry name" value="ABC transporter transmembrane region"/>
    <property type="match status" value="1"/>
</dbReference>
<sequence>MKTLLPYLALYRRHWFRLSLGVILAIVTLLASIGLLTLSGWFLAASAVVGAAGLYSFNYMLPAAGVRGAAIFRTAGRYAERLVSHDATFRVLAHLRVFTFTKIMPLSPGGITRFRQADLLNRLVADVDTLDHLYLRVISPLVSALVVILLVTFGLSFLDVKLALTLGAIMLVLMLLLPVIFYRAGKPAGRELTALRSDYRMQLTSWLQGQSELVVFGAQKRFRQQMNDIERRWMLRQQQQAKLTGLSQAMVIAAAGLTVTLMLWLAAGGIGNIAQPGALIALFVFTPLAAFEALGPVAAAFQHLGQVIASAQRVSQIIDQPADVTFPAQGPIAGEHVSLSLQNVNFTYPGQPLPVLKDITLDVRAGEHIALLGQTGCGKSTLLQLLTRGWDISSGTLEINGQAIGDYDEATLRKMITVVSQRAHVFNTTLRENLRMAAPQSTDEQIADALRQVDLHVLLENEGLNAWLGEGGRQLSGGEQRRIGLARALLHNAPLWLLDEPTEGLDAETEQHILALLHKHCQNKTLLLVTHRLHGLETFDRICVMEEGQIVEQGDHTSLIAAQGRYARFLSRT</sequence>
<dbReference type="InterPro" id="IPR027417">
    <property type="entry name" value="P-loop_NTPase"/>
</dbReference>
<evidence type="ECO:0000256" key="13">
    <source>
        <dbReference type="ARBA" id="ARBA00051241"/>
    </source>
</evidence>
<dbReference type="PANTHER" id="PTHR24221:SF653">
    <property type="entry name" value="TRANSPORT ATP-BINDING PROTEIN CYDC"/>
    <property type="match status" value="1"/>
</dbReference>
<dbReference type="GO" id="GO:0005524">
    <property type="term" value="F:ATP binding"/>
    <property type="evidence" value="ECO:0007669"/>
    <property type="project" value="UniProtKB-KW"/>
</dbReference>
<keyword evidence="2" id="KW-0813">Transport</keyword>
<reference evidence="20 21" key="1">
    <citation type="submission" date="2018-09" db="EMBL/GenBank/DDBJ databases">
        <authorList>
            <person name="Le Fleche-Mateos A."/>
        </authorList>
    </citation>
    <scope>NUCLEOTIDE SEQUENCE [LARGE SCALE GENOMIC DNA]</scope>
    <source>
        <strain evidence="20 21">DSM 27399</strain>
    </source>
</reference>
<keyword evidence="9" id="KW-0029">Amino-acid transport</keyword>
<gene>
    <name evidence="20" type="primary">cydC</name>
    <name evidence="20" type="ORF">D6C13_03405</name>
</gene>
<evidence type="ECO:0000256" key="1">
    <source>
        <dbReference type="ARBA" id="ARBA00004429"/>
    </source>
</evidence>
<feature type="transmembrane region" description="Helical" evidence="17">
    <location>
        <begin position="243"/>
        <end position="267"/>
    </location>
</feature>
<comment type="similarity">
    <text evidence="14">Belongs to the ABC transporter superfamily. Cysteine exporter (TC 3.A.1.129.1) family.</text>
</comment>
<dbReference type="InterPro" id="IPR014223">
    <property type="entry name" value="ABC_CydC/D"/>
</dbReference>
<dbReference type="InterPro" id="IPR039421">
    <property type="entry name" value="Type_1_exporter"/>
</dbReference>
<dbReference type="AlphaFoldDB" id="A0A419NE00"/>
<dbReference type="RefSeq" id="WP_120131432.1">
    <property type="nucleotide sequence ID" value="NZ_RAHH01000003.1"/>
</dbReference>
<feature type="transmembrane region" description="Helical" evidence="17">
    <location>
        <begin position="133"/>
        <end position="156"/>
    </location>
</feature>
<evidence type="ECO:0000256" key="5">
    <source>
        <dbReference type="ARBA" id="ARBA00022692"/>
    </source>
</evidence>
<accession>A0A419NE00</accession>
<comment type="subcellular location">
    <subcellularLocation>
        <location evidence="1">Cell inner membrane</location>
        <topology evidence="1">Multi-pass membrane protein</topology>
    </subcellularLocation>
</comment>
<feature type="domain" description="ABC transmembrane type-1" evidence="19">
    <location>
        <begin position="20"/>
        <end position="306"/>
    </location>
</feature>